<name>A0ABR7NGG8_9FIRM</name>
<dbReference type="Proteomes" id="UP000658131">
    <property type="component" value="Unassembled WGS sequence"/>
</dbReference>
<evidence type="ECO:0000313" key="3">
    <source>
        <dbReference type="Proteomes" id="UP000658131"/>
    </source>
</evidence>
<sequence>MEAFVLTAGLIYVIALGYWMMERLDRFLNGGGILSAWEEDQESSGRSAKNGPDVPHEGGYSGRG</sequence>
<feature type="region of interest" description="Disordered" evidence="1">
    <location>
        <begin position="39"/>
        <end position="64"/>
    </location>
</feature>
<dbReference type="RefSeq" id="WP_262399121.1">
    <property type="nucleotide sequence ID" value="NZ_JACRTB010000005.1"/>
</dbReference>
<organism evidence="2 3">
    <name type="scientific">Yanshouia hominis</name>
    <dbReference type="NCBI Taxonomy" id="2763673"/>
    <lineage>
        <taxon>Bacteria</taxon>
        <taxon>Bacillati</taxon>
        <taxon>Bacillota</taxon>
        <taxon>Clostridia</taxon>
        <taxon>Eubacteriales</taxon>
        <taxon>Oscillospiraceae</taxon>
        <taxon>Yanshouia</taxon>
    </lineage>
</organism>
<gene>
    <name evidence="2" type="ORF">H8717_03570</name>
</gene>
<protein>
    <submittedName>
        <fullName evidence="2">Uncharacterized protein</fullName>
    </submittedName>
</protein>
<proteinExistence type="predicted"/>
<evidence type="ECO:0000313" key="2">
    <source>
        <dbReference type="EMBL" id="MBC8575493.1"/>
    </source>
</evidence>
<accession>A0ABR7NGG8</accession>
<reference evidence="2 3" key="1">
    <citation type="submission" date="2020-08" db="EMBL/GenBank/DDBJ databases">
        <title>Genome public.</title>
        <authorList>
            <person name="Liu C."/>
            <person name="Sun Q."/>
        </authorList>
    </citation>
    <scope>NUCLEOTIDE SEQUENCE [LARGE SCALE GENOMIC DNA]</scope>
    <source>
        <strain evidence="2 3">BX1</strain>
    </source>
</reference>
<evidence type="ECO:0000256" key="1">
    <source>
        <dbReference type="SAM" id="MobiDB-lite"/>
    </source>
</evidence>
<dbReference type="EMBL" id="JACRTB010000005">
    <property type="protein sequence ID" value="MBC8575493.1"/>
    <property type="molecule type" value="Genomic_DNA"/>
</dbReference>
<keyword evidence="3" id="KW-1185">Reference proteome</keyword>
<comment type="caution">
    <text evidence="2">The sequence shown here is derived from an EMBL/GenBank/DDBJ whole genome shotgun (WGS) entry which is preliminary data.</text>
</comment>